<feature type="transmembrane region" description="Helical" evidence="1">
    <location>
        <begin position="347"/>
        <end position="372"/>
    </location>
</feature>
<accession>A0A4S2DBT8</accession>
<name>A0A4S2DBT8_9BACE</name>
<reference evidence="3 4" key="1">
    <citation type="submission" date="2019-04" db="EMBL/GenBank/DDBJ databases">
        <title>Microbes associate with the intestines of laboratory mice.</title>
        <authorList>
            <person name="Navarre W."/>
            <person name="Wong E."/>
            <person name="Huang K."/>
            <person name="Tropini C."/>
            <person name="Ng K."/>
            <person name="Yu B."/>
        </authorList>
    </citation>
    <scope>NUCLEOTIDE SEQUENCE [LARGE SCALE GENOMIC DNA]</scope>
    <source>
        <strain evidence="3 4">NM63_1-25</strain>
    </source>
</reference>
<evidence type="ECO:0000313" key="4">
    <source>
        <dbReference type="Proteomes" id="UP000309566"/>
    </source>
</evidence>
<dbReference type="PANTHER" id="PTHR30590:SF2">
    <property type="entry name" value="INNER MEMBRANE PROTEIN"/>
    <property type="match status" value="1"/>
</dbReference>
<feature type="transmembrane region" description="Helical" evidence="1">
    <location>
        <begin position="21"/>
        <end position="40"/>
    </location>
</feature>
<feature type="transmembrane region" description="Helical" evidence="1">
    <location>
        <begin position="98"/>
        <end position="117"/>
    </location>
</feature>
<evidence type="ECO:0000256" key="1">
    <source>
        <dbReference type="SAM" id="Phobius"/>
    </source>
</evidence>
<evidence type="ECO:0000259" key="2">
    <source>
        <dbReference type="Pfam" id="PF04235"/>
    </source>
</evidence>
<feature type="transmembrane region" description="Helical" evidence="1">
    <location>
        <begin position="323"/>
        <end position="341"/>
    </location>
</feature>
<dbReference type="AlphaFoldDB" id="A0A4S2DBT8"/>
<dbReference type="InterPro" id="IPR007349">
    <property type="entry name" value="DUF418"/>
</dbReference>
<dbReference type="EMBL" id="SRYX01000017">
    <property type="protein sequence ID" value="TGY38782.1"/>
    <property type="molecule type" value="Genomic_DNA"/>
</dbReference>
<dbReference type="PANTHER" id="PTHR30590">
    <property type="entry name" value="INNER MEMBRANE PROTEIN"/>
    <property type="match status" value="1"/>
</dbReference>
<organism evidence="3 4">
    <name type="scientific">Bacteroides caecimuris</name>
    <dbReference type="NCBI Taxonomy" id="1796613"/>
    <lineage>
        <taxon>Bacteria</taxon>
        <taxon>Pseudomonadati</taxon>
        <taxon>Bacteroidota</taxon>
        <taxon>Bacteroidia</taxon>
        <taxon>Bacteroidales</taxon>
        <taxon>Bacteroidaceae</taxon>
        <taxon>Bacteroides</taxon>
    </lineage>
</organism>
<feature type="transmembrane region" description="Helical" evidence="1">
    <location>
        <begin position="244"/>
        <end position="262"/>
    </location>
</feature>
<comment type="caution">
    <text evidence="3">The sequence shown here is derived from an EMBL/GenBank/DDBJ whole genome shotgun (WGS) entry which is preliminary data.</text>
</comment>
<dbReference type="Pfam" id="PF04235">
    <property type="entry name" value="DUF418"/>
    <property type="match status" value="1"/>
</dbReference>
<gene>
    <name evidence="3" type="ORF">E5353_06115</name>
</gene>
<proteinExistence type="predicted"/>
<sequence length="395" mass="46254">MEHKIAETNARIDVADVLRGLAVMGIILLHSIEHFNFYSFPEEVPFEWMKFTDQAIWRGLFFTFSNKAYAVFALLFGFSFYIQDNNQQRRGKDFRLRFLWRLFILFLIGQFNAAFFTGEILTMYAILGIILPIFCRMSDRTVVIFATLLILQPIDWGKLIYALCNPDYVAGKSLASYYFSIAFDVQKNGTFLETVRMNMWEGQLANMTWALEHGRILQTPGLFLFGMLVGRRKYFLYSEQNERLWLKALAVSLLCFFPIYGLNNMLSEFIERSAVLVPLQLILSSLSNLSFMVLLVTGLLLTFYRVKDRSFFMRFTSYGKMSLTNYLGQSIFGSLLFYHWGFELGRYLGITYSFLFGILFVLLQMAFCSWWLRHHKHGPFEGLWKRLTWIGKINN</sequence>
<feature type="domain" description="DUF418" evidence="2">
    <location>
        <begin position="230"/>
        <end position="390"/>
    </location>
</feature>
<protein>
    <submittedName>
        <fullName evidence="3">DUF418 domain-containing protein</fullName>
    </submittedName>
</protein>
<dbReference type="InterPro" id="IPR052529">
    <property type="entry name" value="Bact_Transport_Assoc"/>
</dbReference>
<dbReference type="Proteomes" id="UP000309566">
    <property type="component" value="Unassembled WGS sequence"/>
</dbReference>
<dbReference type="RefSeq" id="WP_135999269.1">
    <property type="nucleotide sequence ID" value="NZ_SRYX01000017.1"/>
</dbReference>
<evidence type="ECO:0000313" key="3">
    <source>
        <dbReference type="EMBL" id="TGY38782.1"/>
    </source>
</evidence>
<keyword evidence="1" id="KW-1133">Transmembrane helix</keyword>
<feature type="transmembrane region" description="Helical" evidence="1">
    <location>
        <begin position="282"/>
        <end position="303"/>
    </location>
</feature>
<keyword evidence="1" id="KW-0472">Membrane</keyword>
<feature type="transmembrane region" description="Helical" evidence="1">
    <location>
        <begin position="60"/>
        <end position="82"/>
    </location>
</feature>
<keyword evidence="1" id="KW-0812">Transmembrane</keyword>